<dbReference type="InterPro" id="IPR036162">
    <property type="entry name" value="Resolvase-like_N_sf"/>
</dbReference>
<proteinExistence type="predicted"/>
<dbReference type="PANTHER" id="PTHR30461">
    <property type="entry name" value="DNA-INVERTASE FROM LAMBDOID PROPHAGE"/>
    <property type="match status" value="1"/>
</dbReference>
<dbReference type="InterPro" id="IPR038109">
    <property type="entry name" value="DNA_bind_recomb_sf"/>
</dbReference>
<dbReference type="Proteomes" id="UP000233482">
    <property type="component" value="Unassembled WGS sequence"/>
</dbReference>
<dbReference type="InterPro" id="IPR050639">
    <property type="entry name" value="SSR_resolvase"/>
</dbReference>
<dbReference type="SMART" id="SM00857">
    <property type="entry name" value="Resolvase"/>
    <property type="match status" value="1"/>
</dbReference>
<dbReference type="SUPFAM" id="SSF53041">
    <property type="entry name" value="Resolvase-like"/>
    <property type="match status" value="1"/>
</dbReference>
<name>A0A855GZE7_9STAP</name>
<gene>
    <name evidence="3" type="ORF">CW686_04395</name>
</gene>
<reference evidence="3 4" key="1">
    <citation type="submission" date="2017-12" db="EMBL/GenBank/DDBJ databases">
        <title>Genomics of Macrococcus caseolyticus.</title>
        <authorList>
            <person name="MacFadyen A.C."/>
            <person name="Paterson G.K."/>
        </authorList>
    </citation>
    <scope>NUCLEOTIDE SEQUENCE [LARGE SCALE GENOMIC DNA]</scope>
    <source>
        <strain evidence="3 4">5788_EF188</strain>
    </source>
</reference>
<dbReference type="CDD" id="cd00338">
    <property type="entry name" value="Ser_Recombinase"/>
    <property type="match status" value="1"/>
</dbReference>
<dbReference type="PROSITE" id="PS51737">
    <property type="entry name" value="RECOMBINASE_DNA_BIND"/>
    <property type="match status" value="1"/>
</dbReference>
<dbReference type="AlphaFoldDB" id="A0A855GZE7"/>
<dbReference type="PANTHER" id="PTHR30461:SF23">
    <property type="entry name" value="DNA RECOMBINASE-RELATED"/>
    <property type="match status" value="1"/>
</dbReference>
<dbReference type="InterPro" id="IPR006119">
    <property type="entry name" value="Resolv_N"/>
</dbReference>
<evidence type="ECO:0000313" key="3">
    <source>
        <dbReference type="EMBL" id="PKE26523.1"/>
    </source>
</evidence>
<organism evidence="3 4">
    <name type="scientific">Macrococcoides caseolyticum</name>
    <dbReference type="NCBI Taxonomy" id="69966"/>
    <lineage>
        <taxon>Bacteria</taxon>
        <taxon>Bacillati</taxon>
        <taxon>Bacillota</taxon>
        <taxon>Bacilli</taxon>
        <taxon>Bacillales</taxon>
        <taxon>Staphylococcaceae</taxon>
        <taxon>Macrococcoides</taxon>
    </lineage>
</organism>
<dbReference type="Gene3D" id="3.40.50.1390">
    <property type="entry name" value="Resolvase, N-terminal catalytic domain"/>
    <property type="match status" value="1"/>
</dbReference>
<dbReference type="InterPro" id="IPR011109">
    <property type="entry name" value="DNA_bind_recombinase_dom"/>
</dbReference>
<feature type="domain" description="Recombinase" evidence="2">
    <location>
        <begin position="174"/>
        <end position="276"/>
    </location>
</feature>
<evidence type="ECO:0000313" key="4">
    <source>
        <dbReference type="Proteomes" id="UP000233482"/>
    </source>
</evidence>
<feature type="domain" description="Resolvase/invertase-type recombinase catalytic" evidence="1">
    <location>
        <begin position="21"/>
        <end position="166"/>
    </location>
</feature>
<protein>
    <recommendedName>
        <fullName evidence="5">Recombinase family protein</fullName>
    </recommendedName>
</protein>
<dbReference type="GO" id="GO:0000150">
    <property type="term" value="F:DNA strand exchange activity"/>
    <property type="evidence" value="ECO:0007669"/>
    <property type="project" value="InterPro"/>
</dbReference>
<evidence type="ECO:0008006" key="5">
    <source>
        <dbReference type="Google" id="ProtNLM"/>
    </source>
</evidence>
<dbReference type="InterPro" id="IPR025827">
    <property type="entry name" value="Zn_ribbon_recom_dom"/>
</dbReference>
<dbReference type="Gene3D" id="3.90.1750.20">
    <property type="entry name" value="Putative Large Serine Recombinase, Chain B, Domain 2"/>
    <property type="match status" value="1"/>
</dbReference>
<accession>A0A855GZE7</accession>
<comment type="caution">
    <text evidence="3">The sequence shown here is derived from an EMBL/GenBank/DDBJ whole genome shotgun (WGS) entry which is preliminary data.</text>
</comment>
<dbReference type="Pfam" id="PF00239">
    <property type="entry name" value="Resolvase"/>
    <property type="match status" value="1"/>
</dbReference>
<evidence type="ECO:0000259" key="1">
    <source>
        <dbReference type="PROSITE" id="PS51736"/>
    </source>
</evidence>
<dbReference type="PROSITE" id="PS51736">
    <property type="entry name" value="RECOMBINASES_3"/>
    <property type="match status" value="1"/>
</dbReference>
<dbReference type="EMBL" id="PIXC01000007">
    <property type="protein sequence ID" value="PKE26523.1"/>
    <property type="molecule type" value="Genomic_DNA"/>
</dbReference>
<dbReference type="GO" id="GO:0003677">
    <property type="term" value="F:DNA binding"/>
    <property type="evidence" value="ECO:0007669"/>
    <property type="project" value="InterPro"/>
</dbReference>
<evidence type="ECO:0000259" key="2">
    <source>
        <dbReference type="PROSITE" id="PS51737"/>
    </source>
</evidence>
<dbReference type="Pfam" id="PF13408">
    <property type="entry name" value="Zn_ribbon_recom"/>
    <property type="match status" value="1"/>
</dbReference>
<dbReference type="Pfam" id="PF07508">
    <property type="entry name" value="Recombinase"/>
    <property type="match status" value="1"/>
</dbReference>
<sequence>MLACYFNLLSNLYYLNGGENMIVAYVRQSTKKQQSISTQKELICKCAAKYNIDVDKINFYSDIGSGRNTNRTNYQRLIQEIKNNQVTTLLIYRISRIGRNLKNALDFVELLQNYQVKLVSVSDGYFDLSKAFDRMKLQLFLSFAENELENIRDNVSKAAREKARQGLLITTNAPFGYRYEDGNLFVHPEEGKTVKKIFQLYCDGYGYKAISKFISEDTRYISLTNVRVRNILLNKIYTGIVPSKYGEYQGHHQAIITQEIFEEAERIRLSKGIERKPINTLLKRKIHCPYCNARLHSHKVKKNNRTYTMYVCRNHTVDYSGLNERCPFTSINADHIEDQVLYALKTFLKDTECAKRIEQAVNKVIRIHKKDQRKISQANAKLINELAEGKISAQEFQSNYVSDEGSVQASKNFSRQKLNNIVSTHVSFLKLKDINHIIEKVIIDEENDLTGLFITDYPLNIVPMNTETNQLHKVIG</sequence>